<proteinExistence type="predicted"/>
<accession>A0A4P9X1Y2</accession>
<evidence type="ECO:0008006" key="5">
    <source>
        <dbReference type="Google" id="ProtNLM"/>
    </source>
</evidence>
<name>A0A4P9X1Y2_9FUNG</name>
<reference evidence="4" key="1">
    <citation type="journal article" date="2018" name="Nat. Microbiol.">
        <title>Leveraging single-cell genomics to expand the fungal tree of life.</title>
        <authorList>
            <person name="Ahrendt S.R."/>
            <person name="Quandt C.A."/>
            <person name="Ciobanu D."/>
            <person name="Clum A."/>
            <person name="Salamov A."/>
            <person name="Andreopoulos B."/>
            <person name="Cheng J.F."/>
            <person name="Woyke T."/>
            <person name="Pelin A."/>
            <person name="Henrissat B."/>
            <person name="Reynolds N.K."/>
            <person name="Benny G.L."/>
            <person name="Smith M.E."/>
            <person name="James T.Y."/>
            <person name="Grigoriev I.V."/>
        </authorList>
    </citation>
    <scope>NUCLEOTIDE SEQUENCE [LARGE SCALE GENOMIC DNA]</scope>
    <source>
        <strain evidence="4">ATCC 52028</strain>
    </source>
</reference>
<keyword evidence="4" id="KW-1185">Reference proteome</keyword>
<dbReference type="AlphaFoldDB" id="A0A4P9X1Y2"/>
<evidence type="ECO:0000256" key="2">
    <source>
        <dbReference type="SAM" id="Phobius"/>
    </source>
</evidence>
<evidence type="ECO:0000313" key="3">
    <source>
        <dbReference type="EMBL" id="RKO99023.1"/>
    </source>
</evidence>
<feature type="compositionally biased region" description="Basic and acidic residues" evidence="1">
    <location>
        <begin position="190"/>
        <end position="199"/>
    </location>
</feature>
<gene>
    <name evidence="3" type="ORF">CXG81DRAFT_28187</name>
</gene>
<feature type="transmembrane region" description="Helical" evidence="2">
    <location>
        <begin position="371"/>
        <end position="396"/>
    </location>
</feature>
<sequence length="524" mass="59870">MDGIVKREDLLLIPLSYWSSLPKGFIRDSVIKKSLQEYYNATCTLAVVLGGLILILFCMNRHHPVIKTRVYRFMVIDVIILVVLSVTVGSVSATNGWRHMFFSRPCWILHSTMEALFCCLVMSTVTRTVMLYRTIQTHTPMKRLPYIDAVVDIIVDFFGFIFVGEEYRRLKLRLRLMQNDRLAQGPSSSEESRNTEKSYHPTKLVTGPISNGSDDRTTCPSETVLDPSRFAAGGASQTSHLSTPWYTALFRDSDVVSAAWCLFRYLVIWGAGFGICTANTRRLVGDFDRLPVSQIGPFLGSWADMAASCIIIGLTPLMLVTFRTALFARWDSLGMVFELIWIRGALNIIDICAAIVFLQGDLSNSNDAYTLLAVVILLEFLSTTLWPTMVLFHAYYQEYRFRRMAKTTQLKSEEAMEEFYHSPMGRDMVRDVTAKNYAVENFVFLELTQKPLSNKHFGDVYRDMISEHGPWQINITSTLYERWGSALNDPQKQLAVIRETRRAVFSLLITNYRHVFIREVQNMS</sequence>
<keyword evidence="2" id="KW-1133">Transmembrane helix</keyword>
<feature type="transmembrane region" description="Helical" evidence="2">
    <location>
        <begin position="305"/>
        <end position="328"/>
    </location>
</feature>
<feature type="transmembrane region" description="Helical" evidence="2">
    <location>
        <begin position="38"/>
        <end position="58"/>
    </location>
</feature>
<feature type="transmembrane region" description="Helical" evidence="2">
    <location>
        <begin position="70"/>
        <end position="93"/>
    </location>
</feature>
<keyword evidence="2" id="KW-0472">Membrane</keyword>
<feature type="region of interest" description="Disordered" evidence="1">
    <location>
        <begin position="184"/>
        <end position="218"/>
    </location>
</feature>
<evidence type="ECO:0000256" key="1">
    <source>
        <dbReference type="SAM" id="MobiDB-lite"/>
    </source>
</evidence>
<feature type="transmembrane region" description="Helical" evidence="2">
    <location>
        <begin position="340"/>
        <end position="359"/>
    </location>
</feature>
<protein>
    <recommendedName>
        <fullName evidence="5">RGS domain-containing protein</fullName>
    </recommendedName>
</protein>
<dbReference type="Proteomes" id="UP000274922">
    <property type="component" value="Unassembled WGS sequence"/>
</dbReference>
<feature type="transmembrane region" description="Helical" evidence="2">
    <location>
        <begin position="113"/>
        <end position="132"/>
    </location>
</feature>
<dbReference type="EMBL" id="ML014329">
    <property type="protein sequence ID" value="RKO99023.1"/>
    <property type="molecule type" value="Genomic_DNA"/>
</dbReference>
<organism evidence="3 4">
    <name type="scientific">Caulochytrium protostelioides</name>
    <dbReference type="NCBI Taxonomy" id="1555241"/>
    <lineage>
        <taxon>Eukaryota</taxon>
        <taxon>Fungi</taxon>
        <taxon>Fungi incertae sedis</taxon>
        <taxon>Chytridiomycota</taxon>
        <taxon>Chytridiomycota incertae sedis</taxon>
        <taxon>Chytridiomycetes</taxon>
        <taxon>Caulochytriales</taxon>
        <taxon>Caulochytriaceae</taxon>
        <taxon>Caulochytrium</taxon>
    </lineage>
</organism>
<evidence type="ECO:0000313" key="4">
    <source>
        <dbReference type="Proteomes" id="UP000274922"/>
    </source>
</evidence>
<keyword evidence="2" id="KW-0812">Transmembrane</keyword>